<evidence type="ECO:0000313" key="3">
    <source>
        <dbReference type="Proteomes" id="UP000257109"/>
    </source>
</evidence>
<keyword evidence="3" id="KW-1185">Reference proteome</keyword>
<reference evidence="2" key="1">
    <citation type="submission" date="2018-05" db="EMBL/GenBank/DDBJ databases">
        <title>Draft genome of Mucuna pruriens seed.</title>
        <authorList>
            <person name="Nnadi N.E."/>
            <person name="Vos R."/>
            <person name="Hasami M.H."/>
            <person name="Devisetty U.K."/>
            <person name="Aguiy J.C."/>
        </authorList>
    </citation>
    <scope>NUCLEOTIDE SEQUENCE [LARGE SCALE GENOMIC DNA]</scope>
    <source>
        <strain evidence="2">JCA_2017</strain>
    </source>
</reference>
<comment type="caution">
    <text evidence="2">The sequence shown here is derived from an EMBL/GenBank/DDBJ whole genome shotgun (WGS) entry which is preliminary data.</text>
</comment>
<organism evidence="2 3">
    <name type="scientific">Mucuna pruriens</name>
    <name type="common">Velvet bean</name>
    <name type="synonym">Dolichos pruriens</name>
    <dbReference type="NCBI Taxonomy" id="157652"/>
    <lineage>
        <taxon>Eukaryota</taxon>
        <taxon>Viridiplantae</taxon>
        <taxon>Streptophyta</taxon>
        <taxon>Embryophyta</taxon>
        <taxon>Tracheophyta</taxon>
        <taxon>Spermatophyta</taxon>
        <taxon>Magnoliopsida</taxon>
        <taxon>eudicotyledons</taxon>
        <taxon>Gunneridae</taxon>
        <taxon>Pentapetalae</taxon>
        <taxon>rosids</taxon>
        <taxon>fabids</taxon>
        <taxon>Fabales</taxon>
        <taxon>Fabaceae</taxon>
        <taxon>Papilionoideae</taxon>
        <taxon>50 kb inversion clade</taxon>
        <taxon>NPAAA clade</taxon>
        <taxon>indigoferoid/millettioid clade</taxon>
        <taxon>Phaseoleae</taxon>
        <taxon>Mucuna</taxon>
    </lineage>
</organism>
<proteinExistence type="predicted"/>
<protein>
    <submittedName>
        <fullName evidence="2">Uncharacterized protein</fullName>
    </submittedName>
</protein>
<sequence length="177" mass="19577">MKEDEKLRKYENILFAMGFARVIQHGHGVLEAMHQCSKYGESQYKKKDGDSSSDMSTKGPLAKPGNDIDVYLSPLIEDLRMLWDKGVDAFDSVNDMPPNAVSTYYEGLSLGSSLWLLLLRKGIPSSSEIGAMSLNSYQITKANYSIVNPSSINQDLSGSITPITVRISLQCSYGNRQ</sequence>
<dbReference type="EMBL" id="QJKJ01006403">
    <property type="protein sequence ID" value="RDX86829.1"/>
    <property type="molecule type" value="Genomic_DNA"/>
</dbReference>
<accession>A0A371G8H5</accession>
<dbReference type="Pfam" id="PF02992">
    <property type="entry name" value="Transposase_21"/>
    <property type="match status" value="1"/>
</dbReference>
<feature type="region of interest" description="Disordered" evidence="1">
    <location>
        <begin position="42"/>
        <end position="61"/>
    </location>
</feature>
<evidence type="ECO:0000313" key="2">
    <source>
        <dbReference type="EMBL" id="RDX86829.1"/>
    </source>
</evidence>
<dbReference type="InterPro" id="IPR004242">
    <property type="entry name" value="Transposase_21"/>
</dbReference>
<feature type="non-terminal residue" evidence="2">
    <location>
        <position position="177"/>
    </location>
</feature>
<gene>
    <name evidence="2" type="ORF">CR513_31788</name>
</gene>
<name>A0A371G8H5_MUCPR</name>
<dbReference type="Proteomes" id="UP000257109">
    <property type="component" value="Unassembled WGS sequence"/>
</dbReference>
<dbReference type="AlphaFoldDB" id="A0A371G8H5"/>
<feature type="non-terminal residue" evidence="2">
    <location>
        <position position="1"/>
    </location>
</feature>
<evidence type="ECO:0000256" key="1">
    <source>
        <dbReference type="SAM" id="MobiDB-lite"/>
    </source>
</evidence>